<reference evidence="2" key="1">
    <citation type="submission" date="2020-07" db="EMBL/GenBank/DDBJ databases">
        <title>Multicomponent nature underlies the extraordinary mechanical properties of spider dragline silk.</title>
        <authorList>
            <person name="Kono N."/>
            <person name="Nakamura H."/>
            <person name="Mori M."/>
            <person name="Yoshida Y."/>
            <person name="Ohtoshi R."/>
            <person name="Malay A.D."/>
            <person name="Moran D.A.P."/>
            <person name="Tomita M."/>
            <person name="Numata K."/>
            <person name="Arakawa K."/>
        </authorList>
    </citation>
    <scope>NUCLEOTIDE SEQUENCE</scope>
</reference>
<evidence type="ECO:0000313" key="2">
    <source>
        <dbReference type="EMBL" id="GFQ92183.1"/>
    </source>
</evidence>
<evidence type="ECO:0000256" key="1">
    <source>
        <dbReference type="SAM" id="MobiDB-lite"/>
    </source>
</evidence>
<dbReference type="OrthoDB" id="5877502at2759"/>
<dbReference type="EMBL" id="BMAO01013991">
    <property type="protein sequence ID" value="GFQ92183.1"/>
    <property type="molecule type" value="Genomic_DNA"/>
</dbReference>
<dbReference type="Proteomes" id="UP000887116">
    <property type="component" value="Unassembled WGS sequence"/>
</dbReference>
<accession>A0A8X6FZG6</accession>
<proteinExistence type="predicted"/>
<feature type="region of interest" description="Disordered" evidence="1">
    <location>
        <begin position="1"/>
        <end position="52"/>
    </location>
</feature>
<name>A0A8X6FZG6_TRICU</name>
<organism evidence="2 3">
    <name type="scientific">Trichonephila clavata</name>
    <name type="common">Joro spider</name>
    <name type="synonym">Nephila clavata</name>
    <dbReference type="NCBI Taxonomy" id="2740835"/>
    <lineage>
        <taxon>Eukaryota</taxon>
        <taxon>Metazoa</taxon>
        <taxon>Ecdysozoa</taxon>
        <taxon>Arthropoda</taxon>
        <taxon>Chelicerata</taxon>
        <taxon>Arachnida</taxon>
        <taxon>Araneae</taxon>
        <taxon>Araneomorphae</taxon>
        <taxon>Entelegynae</taxon>
        <taxon>Araneoidea</taxon>
        <taxon>Nephilidae</taxon>
        <taxon>Trichonephila</taxon>
    </lineage>
</organism>
<feature type="non-terminal residue" evidence="2">
    <location>
        <position position="1"/>
    </location>
</feature>
<evidence type="ECO:0000313" key="3">
    <source>
        <dbReference type="Proteomes" id="UP000887116"/>
    </source>
</evidence>
<comment type="caution">
    <text evidence="2">The sequence shown here is derived from an EMBL/GenBank/DDBJ whole genome shotgun (WGS) entry which is preliminary data.</text>
</comment>
<dbReference type="AlphaFoldDB" id="A0A8X6FZG6"/>
<sequence>MNNYQGYSPPIPNFPPHGRHQHQIFPNRPPVHGPYRSPNYDDKRSYWQERSGPYPRTPYFERTSLCNSPPSAMRHAFRDEDFNMYRENPQFRHLRKEDVYNNDRLFEMDQRNHFQNASITNYGKDSLDKISHPYSDTDRFNAKNQSFFNIEQNYSSVRQDEYPDFSNNVFPRQKACDVPSPFKSFNNLKNYDRNVDSVQCEPTSNKIITSPVYSKNISHSDLDTFSEKQNQTVPFPQKQNLISDHMQANKSPVKQKILDDDVILKHIKGMEKVFEQQKKLKELNEEISLASRIVHSPNLKDIANLKSFNKLPNLFNNQGFSNNAAELKNASDIKFQTNILAEKEYSPDESYELLGKKINNCLSKSHSPVESEDLNENVITNFDSSLEEAIFGVKKAFENSEIVPDLSKKINSNYAINKLNEKLDTPSSEVFIEGPIPTTDDVKTNLLNKGKVVKNSSGNFVTEENEAYDCHDNNSELKSKIFEIINTVPISPCKKLFDENRSKPETHKNCSQMSESLSSKTEDSIPFLEEPDSQLVSSPPRLNLNAADDLMLVKSAATSEKNQACSGEDSVNGSVLEHAITSLEIYSPVVGLDFIVEDKRNLLVDGSFPFRCKLCNSSIARTLILDHILGSKHRLRYMKIKDEATYDLIMHLSDQDEKNKNILEATARLEIEFGRGKVVVSSSKGTKDLPTTSFGKILPIDENMDFDCSVKSDTESNETIDSKQSKNENEILSSFTKSLENKLRSSESLNSIISSYSSELTSNDEKSIQGHLNELSSTKREFSSNIKEETSESVDSLSDIHHHYKFSNENSSIKRTFSPFEIPKKLKKEHEYGSMDMKFNAFKDSNAQTTIDPQFHSSAIPEQKSQSEFFSSSLLEHL</sequence>
<protein>
    <submittedName>
        <fullName evidence="2">Uncharacterized protein</fullName>
    </submittedName>
</protein>
<keyword evidence="3" id="KW-1185">Reference proteome</keyword>
<gene>
    <name evidence="2" type="primary">NCL1_49734</name>
    <name evidence="2" type="ORF">TNCT_240251</name>
</gene>